<evidence type="ECO:0000313" key="10">
    <source>
        <dbReference type="EMBL" id="CAD9205103.1"/>
    </source>
</evidence>
<dbReference type="PANTHER" id="PTHR22953:SF153">
    <property type="entry name" value="PURPLE ACID PHOSPHATASE"/>
    <property type="match status" value="1"/>
</dbReference>
<keyword evidence="3 5" id="KW-0378">Hydrolase</keyword>
<evidence type="ECO:0000256" key="4">
    <source>
        <dbReference type="ARBA" id="ARBA00023180"/>
    </source>
</evidence>
<name>A0A7S1SPM3_9CHLO</name>
<protein>
    <recommendedName>
        <fullName evidence="5">Purple acid phosphatase</fullName>
        <ecNumber evidence="5">3.1.3.2</ecNumber>
    </recommendedName>
</protein>
<comment type="similarity">
    <text evidence="1 5">Belongs to the metallophosphoesterase superfamily. Purple acid phosphatase family.</text>
</comment>
<dbReference type="InterPro" id="IPR008963">
    <property type="entry name" value="Purple_acid_Pase-like_N"/>
</dbReference>
<comment type="catalytic activity">
    <reaction evidence="5">
        <text>a phosphate monoester + H2O = an alcohol + phosphate</text>
        <dbReference type="Rhea" id="RHEA:15017"/>
        <dbReference type="ChEBI" id="CHEBI:15377"/>
        <dbReference type="ChEBI" id="CHEBI:30879"/>
        <dbReference type="ChEBI" id="CHEBI:43474"/>
        <dbReference type="ChEBI" id="CHEBI:67140"/>
        <dbReference type="EC" id="3.1.3.2"/>
    </reaction>
</comment>
<dbReference type="AlphaFoldDB" id="A0A7S1SPM3"/>
<evidence type="ECO:0000259" key="7">
    <source>
        <dbReference type="Pfam" id="PF00149"/>
    </source>
</evidence>
<evidence type="ECO:0000256" key="3">
    <source>
        <dbReference type="ARBA" id="ARBA00022801"/>
    </source>
</evidence>
<evidence type="ECO:0000256" key="6">
    <source>
        <dbReference type="SAM" id="MobiDB-lite"/>
    </source>
</evidence>
<keyword evidence="4" id="KW-0325">Glycoprotein</keyword>
<evidence type="ECO:0000259" key="8">
    <source>
        <dbReference type="Pfam" id="PF14008"/>
    </source>
</evidence>
<feature type="signal peptide" evidence="5">
    <location>
        <begin position="1"/>
        <end position="24"/>
    </location>
</feature>
<evidence type="ECO:0000259" key="9">
    <source>
        <dbReference type="Pfam" id="PF16656"/>
    </source>
</evidence>
<proteinExistence type="inferred from homology"/>
<gene>
    <name evidence="10" type="ORF">TCHU04912_LOCUS7339</name>
</gene>
<sequence length="583" mass="64082">MRFVIAAAALALLSSHHQLGISTAAGTRAYAASGDVSPVLENATAQNKPIKTKSATGDYLRPTCVGHLSVDHPRLRGKPSDDRTEAEQVHVTLGGPNEVVVVFVTADYRAESVVRYGSKEGELTSSATGTRRTYTQRFCPETFQRAPVMPGSYKVVPSREDTMRLQNTSEWLPPESAAYAKVMTETDLAPFCWPYTNENSYYESPTIHTVTLTDLLPSTTYFYACGSTPTRTFSFKTPPPVGPEVPLRVGIWADVGQSNVSLLNADSLMAYKADVNLLAGDVSYADGTPWRWDTWSSAMEPLLAENLQLYCPGNHDMASGAEHGLSYIARFPSPWQSSGSSSPLWYSIDIGPMHLISLAGTYSPIFPGSAQYEWLMDDIAGVNRALTPWLVLMWHTPFYNSNSHHQLEAEPMRGAIEERLVRAGVNLVISGHVHSYERSHPVRNFTLDECGPMHVVVGDGGNYEGPALPWHDEQPEWSAFREASYGTARLEIQSSTKAVFKWTRQACVRRKSGMFNVWSHENDATYYVPQGGGGGDGDAGPCATEDDNSETRHVTVDEVLIRQHPARCRGEHRSTAAAVETSK</sequence>
<dbReference type="InterPro" id="IPR004843">
    <property type="entry name" value="Calcineurin-like_PHP"/>
</dbReference>
<feature type="domain" description="Purple acid phosphatase N-terminal" evidence="9">
    <location>
        <begin position="87"/>
        <end position="237"/>
    </location>
</feature>
<keyword evidence="2 5" id="KW-0732">Signal</keyword>
<feature type="region of interest" description="Disordered" evidence="6">
    <location>
        <begin position="531"/>
        <end position="551"/>
    </location>
</feature>
<dbReference type="Gene3D" id="3.60.21.10">
    <property type="match status" value="1"/>
</dbReference>
<dbReference type="Pfam" id="PF16656">
    <property type="entry name" value="Pur_ac_phosph_N"/>
    <property type="match status" value="1"/>
</dbReference>
<dbReference type="SUPFAM" id="SSF56300">
    <property type="entry name" value="Metallo-dependent phosphatases"/>
    <property type="match status" value="1"/>
</dbReference>
<dbReference type="GO" id="GO:0003993">
    <property type="term" value="F:acid phosphatase activity"/>
    <property type="evidence" value="ECO:0007669"/>
    <property type="project" value="UniProtKB-EC"/>
</dbReference>
<dbReference type="Pfam" id="PF00149">
    <property type="entry name" value="Metallophos"/>
    <property type="match status" value="1"/>
</dbReference>
<dbReference type="InterPro" id="IPR039331">
    <property type="entry name" value="PAPs-like"/>
</dbReference>
<feature type="domain" description="Calcineurin-like phosphoesterase" evidence="7">
    <location>
        <begin position="271"/>
        <end position="436"/>
    </location>
</feature>
<dbReference type="InterPro" id="IPR041792">
    <property type="entry name" value="MPP_PAP"/>
</dbReference>
<evidence type="ECO:0000256" key="5">
    <source>
        <dbReference type="RuleBase" id="RU361203"/>
    </source>
</evidence>
<dbReference type="EMBL" id="HBGG01014372">
    <property type="protein sequence ID" value="CAD9205103.1"/>
    <property type="molecule type" value="Transcribed_RNA"/>
</dbReference>
<reference evidence="10" key="1">
    <citation type="submission" date="2021-01" db="EMBL/GenBank/DDBJ databases">
        <authorList>
            <person name="Corre E."/>
            <person name="Pelletier E."/>
            <person name="Niang G."/>
            <person name="Scheremetjew M."/>
            <person name="Finn R."/>
            <person name="Kale V."/>
            <person name="Holt S."/>
            <person name="Cochrane G."/>
            <person name="Meng A."/>
            <person name="Brown T."/>
            <person name="Cohen L."/>
        </authorList>
    </citation>
    <scope>NUCLEOTIDE SEQUENCE</scope>
    <source>
        <strain evidence="10">PLY429</strain>
    </source>
</reference>
<dbReference type="InterPro" id="IPR025733">
    <property type="entry name" value="PAPs_C"/>
</dbReference>
<organism evidence="10">
    <name type="scientific">Tetraselmis chuii</name>
    <dbReference type="NCBI Taxonomy" id="63592"/>
    <lineage>
        <taxon>Eukaryota</taxon>
        <taxon>Viridiplantae</taxon>
        <taxon>Chlorophyta</taxon>
        <taxon>core chlorophytes</taxon>
        <taxon>Chlorodendrophyceae</taxon>
        <taxon>Chlorodendrales</taxon>
        <taxon>Chlorodendraceae</taxon>
        <taxon>Tetraselmis</taxon>
    </lineage>
</organism>
<dbReference type="GO" id="GO:0046872">
    <property type="term" value="F:metal ion binding"/>
    <property type="evidence" value="ECO:0007669"/>
    <property type="project" value="InterPro"/>
</dbReference>
<feature type="domain" description="Purple acid phosphatase C-terminal" evidence="8">
    <location>
        <begin position="451"/>
        <end position="505"/>
    </location>
</feature>
<dbReference type="InterPro" id="IPR015914">
    <property type="entry name" value="PAPs_N"/>
</dbReference>
<evidence type="ECO:0000256" key="1">
    <source>
        <dbReference type="ARBA" id="ARBA00008723"/>
    </source>
</evidence>
<dbReference type="SUPFAM" id="SSF49363">
    <property type="entry name" value="Purple acid phosphatase, N-terminal domain"/>
    <property type="match status" value="1"/>
</dbReference>
<feature type="chain" id="PRO_5031597631" description="Purple acid phosphatase" evidence="5">
    <location>
        <begin position="25"/>
        <end position="583"/>
    </location>
</feature>
<dbReference type="EC" id="3.1.3.2" evidence="5"/>
<dbReference type="CDD" id="cd00839">
    <property type="entry name" value="MPP_PAPs"/>
    <property type="match status" value="1"/>
</dbReference>
<evidence type="ECO:0000256" key="2">
    <source>
        <dbReference type="ARBA" id="ARBA00022729"/>
    </source>
</evidence>
<dbReference type="Pfam" id="PF14008">
    <property type="entry name" value="Metallophos_C"/>
    <property type="match status" value="1"/>
</dbReference>
<accession>A0A7S1SPM3</accession>
<dbReference type="PANTHER" id="PTHR22953">
    <property type="entry name" value="ACID PHOSPHATASE RELATED"/>
    <property type="match status" value="1"/>
</dbReference>
<dbReference type="Gene3D" id="2.60.40.380">
    <property type="entry name" value="Purple acid phosphatase-like, N-terminal"/>
    <property type="match status" value="2"/>
</dbReference>
<dbReference type="InterPro" id="IPR029052">
    <property type="entry name" value="Metallo-depent_PP-like"/>
</dbReference>